<dbReference type="PANTHER" id="PTHR30469">
    <property type="entry name" value="MULTIDRUG RESISTANCE PROTEIN MDTA"/>
    <property type="match status" value="1"/>
</dbReference>
<feature type="chain" id="PRO_5038598205" evidence="3">
    <location>
        <begin position="35"/>
        <end position="408"/>
    </location>
</feature>
<dbReference type="Proteomes" id="UP000310636">
    <property type="component" value="Unassembled WGS sequence"/>
</dbReference>
<dbReference type="EMBL" id="SSOB01000036">
    <property type="protein sequence ID" value="THF74912.1"/>
    <property type="molecule type" value="Genomic_DNA"/>
</dbReference>
<evidence type="ECO:0000313" key="6">
    <source>
        <dbReference type="EMBL" id="THF74912.1"/>
    </source>
</evidence>
<evidence type="ECO:0000256" key="2">
    <source>
        <dbReference type="SAM" id="Coils"/>
    </source>
</evidence>
<dbReference type="Gene3D" id="2.40.30.170">
    <property type="match status" value="1"/>
</dbReference>
<keyword evidence="3" id="KW-0732">Signal</keyword>
<dbReference type="OrthoDB" id="1633529at2"/>
<dbReference type="PROSITE" id="PS51257">
    <property type="entry name" value="PROKAR_LIPOPROTEIN"/>
    <property type="match status" value="1"/>
</dbReference>
<gene>
    <name evidence="6" type="ORF">E6C55_23470</name>
</gene>
<keyword evidence="7" id="KW-1185">Reference proteome</keyword>
<evidence type="ECO:0000256" key="3">
    <source>
        <dbReference type="SAM" id="SignalP"/>
    </source>
</evidence>
<accession>A0A4S4BJQ6</accession>
<dbReference type="AlphaFoldDB" id="A0A4S4BJQ6"/>
<protein>
    <submittedName>
        <fullName evidence="6">Efflux RND transporter periplasmic adaptor subunit</fullName>
    </submittedName>
</protein>
<comment type="similarity">
    <text evidence="1">Belongs to the membrane fusion protein (MFP) (TC 8.A.1) family.</text>
</comment>
<feature type="signal peptide" evidence="3">
    <location>
        <begin position="1"/>
        <end position="34"/>
    </location>
</feature>
<dbReference type="InterPro" id="IPR058625">
    <property type="entry name" value="MdtA-like_BSH"/>
</dbReference>
<organism evidence="6 7">
    <name type="scientific">Cohnella fermenti</name>
    <dbReference type="NCBI Taxonomy" id="2565925"/>
    <lineage>
        <taxon>Bacteria</taxon>
        <taxon>Bacillati</taxon>
        <taxon>Bacillota</taxon>
        <taxon>Bacilli</taxon>
        <taxon>Bacillales</taxon>
        <taxon>Paenibacillaceae</taxon>
        <taxon>Cohnella</taxon>
    </lineage>
</organism>
<dbReference type="GO" id="GO:0015562">
    <property type="term" value="F:efflux transmembrane transporter activity"/>
    <property type="evidence" value="ECO:0007669"/>
    <property type="project" value="TreeGrafter"/>
</dbReference>
<feature type="domain" description="YknX-like C-terminal permuted SH3-like" evidence="5">
    <location>
        <begin position="335"/>
        <end position="402"/>
    </location>
</feature>
<dbReference type="GO" id="GO:1990281">
    <property type="term" value="C:efflux pump complex"/>
    <property type="evidence" value="ECO:0007669"/>
    <property type="project" value="TreeGrafter"/>
</dbReference>
<proteinExistence type="inferred from homology"/>
<dbReference type="Gene3D" id="2.40.420.20">
    <property type="match status" value="1"/>
</dbReference>
<dbReference type="NCBIfam" id="TIGR01730">
    <property type="entry name" value="RND_mfp"/>
    <property type="match status" value="1"/>
</dbReference>
<evidence type="ECO:0000259" key="5">
    <source>
        <dbReference type="Pfam" id="PF25989"/>
    </source>
</evidence>
<name>A0A4S4BJQ6_9BACL</name>
<dbReference type="SUPFAM" id="SSF111369">
    <property type="entry name" value="HlyD-like secretion proteins"/>
    <property type="match status" value="1"/>
</dbReference>
<dbReference type="Pfam" id="PF25917">
    <property type="entry name" value="BSH_RND"/>
    <property type="match status" value="1"/>
</dbReference>
<feature type="coiled-coil region" evidence="2">
    <location>
        <begin position="107"/>
        <end position="190"/>
    </location>
</feature>
<dbReference type="InterPro" id="IPR058637">
    <property type="entry name" value="YknX-like_C"/>
</dbReference>
<sequence length="408" mass="43456">MRRNNRKIWSRLKSAGILALGAALLAGCSLKAPAAKQADKDAAPVIQTVNAAEVKKQRIGDPIEIQAEVFPSVEMEVQASMSGIAGKLFKSRGDAVNEGDIIAHIDSKELQLQLDQANNELSKAKAELARVNRSHEAALAQLKQSVQLATNSYNQVRNAYDAGTASDAELDSASKLLSSAKISLESLKQQQQSETNAVQSGIQSAGMLAAAAEKALGEMDVKAPISGILTDVSLEPGAVVQAGATIGLVQKLDSVTLTVSLPPSYLGYVNGKKELGYLPQDGAQEKPAPITYLSPNPDAKTGNYVLEMTVANPDNSLKPGNKLKIRLTKEEEQIVLAIPTKSIVKDGDEAYVFVLSGDVAKKRRIEPGRVNEPLQEVLSGLEENERIVVSGVNQLHDNEKVQLPAAKS</sequence>
<comment type="caution">
    <text evidence="6">The sequence shown here is derived from an EMBL/GenBank/DDBJ whole genome shotgun (WGS) entry which is preliminary data.</text>
</comment>
<keyword evidence="2" id="KW-0175">Coiled coil</keyword>
<dbReference type="Pfam" id="PF25989">
    <property type="entry name" value="YknX_C"/>
    <property type="match status" value="1"/>
</dbReference>
<evidence type="ECO:0000313" key="7">
    <source>
        <dbReference type="Proteomes" id="UP000310636"/>
    </source>
</evidence>
<dbReference type="InterPro" id="IPR006143">
    <property type="entry name" value="RND_pump_MFP"/>
</dbReference>
<feature type="domain" description="Multidrug resistance protein MdtA-like barrel-sandwich hybrid" evidence="4">
    <location>
        <begin position="75"/>
        <end position="249"/>
    </location>
</feature>
<dbReference type="RefSeq" id="WP_136372264.1">
    <property type="nucleotide sequence ID" value="NZ_SSOB01000036.1"/>
</dbReference>
<reference evidence="6 7" key="1">
    <citation type="submission" date="2019-04" db="EMBL/GenBank/DDBJ databases">
        <title>Cohnella sp. nov. isolated from preserved vegetables.</title>
        <authorList>
            <person name="Lin S.-Y."/>
            <person name="Hung M.-H."/>
            <person name="Young C.-C."/>
        </authorList>
    </citation>
    <scope>NUCLEOTIDE SEQUENCE [LARGE SCALE GENOMIC DNA]</scope>
    <source>
        <strain evidence="6 7">CC-MHH1044</strain>
    </source>
</reference>
<evidence type="ECO:0000256" key="1">
    <source>
        <dbReference type="ARBA" id="ARBA00009477"/>
    </source>
</evidence>
<dbReference type="Gene3D" id="2.40.50.100">
    <property type="match status" value="1"/>
</dbReference>
<evidence type="ECO:0000259" key="4">
    <source>
        <dbReference type="Pfam" id="PF25917"/>
    </source>
</evidence>
<dbReference type="Gene3D" id="1.10.287.470">
    <property type="entry name" value="Helix hairpin bin"/>
    <property type="match status" value="1"/>
</dbReference>